<dbReference type="InterPro" id="IPR029058">
    <property type="entry name" value="AB_hydrolase_fold"/>
</dbReference>
<gene>
    <name evidence="2" type="ORF">O4220_20290</name>
</gene>
<sequence length="205" mass="21774">MPFFDGATGAVHYRNWTVPDARFGLVFLHGLGQNSGHYHRFARVLNGRGVDVWAVDHVGHGLTEGELTDAAQIPGLAQNALQLLDIAEAEHPELAFALMGHSLGAATAIAALGAHPEAVRCAVLCGTPKSVTGASDDLSDNVIPILAVHGVDDRLAPIDAVREWIGGVPDASLHEFDDGGHDLLHEKIHLQVTLAVAEFLDEHMS</sequence>
<dbReference type="Proteomes" id="UP001081071">
    <property type="component" value="Unassembled WGS sequence"/>
</dbReference>
<dbReference type="InterPro" id="IPR022742">
    <property type="entry name" value="Hydrolase_4"/>
</dbReference>
<reference evidence="2" key="1">
    <citation type="submission" date="2022-12" db="EMBL/GenBank/DDBJ databases">
        <authorList>
            <person name="Krivoruchko A.V."/>
            <person name="Elkin A."/>
        </authorList>
    </citation>
    <scope>NUCLEOTIDE SEQUENCE</scope>
    <source>
        <strain evidence="2">IEGM 1391</strain>
    </source>
</reference>
<dbReference type="PANTHER" id="PTHR43194">
    <property type="entry name" value="HYDROLASE ALPHA/BETA FOLD FAMILY"/>
    <property type="match status" value="1"/>
</dbReference>
<keyword evidence="2" id="KW-0378">Hydrolase</keyword>
<dbReference type="RefSeq" id="WP_269607257.1">
    <property type="nucleotide sequence ID" value="NZ_JAPWIJ010000008.1"/>
</dbReference>
<organism evidence="2 3">
    <name type="scientific">Rhodococcus ruber</name>
    <dbReference type="NCBI Taxonomy" id="1830"/>
    <lineage>
        <taxon>Bacteria</taxon>
        <taxon>Bacillati</taxon>
        <taxon>Actinomycetota</taxon>
        <taxon>Actinomycetes</taxon>
        <taxon>Mycobacteriales</taxon>
        <taxon>Nocardiaceae</taxon>
        <taxon>Rhodococcus</taxon>
    </lineage>
</organism>
<dbReference type="EMBL" id="JAPWIJ010000008">
    <property type="protein sequence ID" value="MCZ4520858.1"/>
    <property type="molecule type" value="Genomic_DNA"/>
</dbReference>
<dbReference type="InterPro" id="IPR050228">
    <property type="entry name" value="Carboxylesterase_BioH"/>
</dbReference>
<dbReference type="GO" id="GO:0016787">
    <property type="term" value="F:hydrolase activity"/>
    <property type="evidence" value="ECO:0007669"/>
    <property type="project" value="UniProtKB-KW"/>
</dbReference>
<name>A0ABT4MIQ8_9NOCA</name>
<dbReference type="SUPFAM" id="SSF53474">
    <property type="entry name" value="alpha/beta-Hydrolases"/>
    <property type="match status" value="1"/>
</dbReference>
<protein>
    <submittedName>
        <fullName evidence="2">Alpha/beta fold hydrolase</fullName>
    </submittedName>
</protein>
<accession>A0ABT4MIQ8</accession>
<dbReference type="Pfam" id="PF12146">
    <property type="entry name" value="Hydrolase_4"/>
    <property type="match status" value="1"/>
</dbReference>
<evidence type="ECO:0000259" key="1">
    <source>
        <dbReference type="Pfam" id="PF12146"/>
    </source>
</evidence>
<dbReference type="PANTHER" id="PTHR43194:SF2">
    <property type="entry name" value="PEROXISOMAL MEMBRANE PROTEIN LPX1"/>
    <property type="match status" value="1"/>
</dbReference>
<evidence type="ECO:0000313" key="2">
    <source>
        <dbReference type="EMBL" id="MCZ4520858.1"/>
    </source>
</evidence>
<dbReference type="Gene3D" id="3.40.50.1820">
    <property type="entry name" value="alpha/beta hydrolase"/>
    <property type="match status" value="2"/>
</dbReference>
<feature type="domain" description="Serine aminopeptidase S33" evidence="1">
    <location>
        <begin position="25"/>
        <end position="127"/>
    </location>
</feature>
<comment type="caution">
    <text evidence="2">The sequence shown here is derived from an EMBL/GenBank/DDBJ whole genome shotgun (WGS) entry which is preliminary data.</text>
</comment>
<proteinExistence type="predicted"/>
<evidence type="ECO:0000313" key="3">
    <source>
        <dbReference type="Proteomes" id="UP001081071"/>
    </source>
</evidence>
<keyword evidence="3" id="KW-1185">Reference proteome</keyword>